<reference evidence="2 3" key="1">
    <citation type="submission" date="2018-10" db="EMBL/GenBank/DDBJ databases">
        <title>Genomic Encyclopedia of Archaeal and Bacterial Type Strains, Phase II (KMG-II): from individual species to whole genera.</title>
        <authorList>
            <person name="Goeker M."/>
        </authorList>
    </citation>
    <scope>NUCLEOTIDE SEQUENCE [LARGE SCALE GENOMIC DNA]</scope>
    <source>
        <strain evidence="2 3">DSM 235</strain>
    </source>
</reference>
<organism evidence="2 3">
    <name type="scientific">Thiocapsa rosea</name>
    <dbReference type="NCBI Taxonomy" id="69360"/>
    <lineage>
        <taxon>Bacteria</taxon>
        <taxon>Pseudomonadati</taxon>
        <taxon>Pseudomonadota</taxon>
        <taxon>Gammaproteobacteria</taxon>
        <taxon>Chromatiales</taxon>
        <taxon>Chromatiaceae</taxon>
        <taxon>Thiocapsa</taxon>
    </lineage>
</organism>
<keyword evidence="3" id="KW-1185">Reference proteome</keyword>
<gene>
    <name evidence="2" type="ORF">BDD21_0321</name>
</gene>
<evidence type="ECO:0000259" key="1">
    <source>
        <dbReference type="Pfam" id="PF06983"/>
    </source>
</evidence>
<dbReference type="SUPFAM" id="SSF54593">
    <property type="entry name" value="Glyoxalase/Bleomycin resistance protein/Dihydroxybiphenyl dioxygenase"/>
    <property type="match status" value="2"/>
</dbReference>
<sequence length="82" mass="9293">MAEIQQKIVPHLWFDQDAREAASFYCAVFPDSGYGLSWQIVPGELSTMMTDADPERVNRVTRAVLEMKKLDLAALQEAYDGR</sequence>
<dbReference type="Pfam" id="PF06983">
    <property type="entry name" value="3-dmu-9_3-mt"/>
    <property type="match status" value="1"/>
</dbReference>
<keyword evidence="2" id="KW-0808">Transferase</keyword>
<evidence type="ECO:0000313" key="3">
    <source>
        <dbReference type="Proteomes" id="UP000274556"/>
    </source>
</evidence>
<protein>
    <submittedName>
        <fullName evidence="2">3-demethylubiquinone-9 3-methyltransferase</fullName>
    </submittedName>
</protein>
<comment type="caution">
    <text evidence="2">The sequence shown here is derived from an EMBL/GenBank/DDBJ whole genome shotgun (WGS) entry which is preliminary data.</text>
</comment>
<dbReference type="RefSeq" id="WP_211334954.1">
    <property type="nucleotide sequence ID" value="NZ_RBXL01000001.1"/>
</dbReference>
<dbReference type="PANTHER" id="PTHR33990">
    <property type="entry name" value="PROTEIN YJDN-RELATED"/>
    <property type="match status" value="1"/>
</dbReference>
<dbReference type="InterPro" id="IPR028973">
    <property type="entry name" value="PhnB-like"/>
</dbReference>
<dbReference type="InterPro" id="IPR029068">
    <property type="entry name" value="Glyas_Bleomycin-R_OHBP_Dase"/>
</dbReference>
<dbReference type="PANTHER" id="PTHR33990:SF2">
    <property type="entry name" value="PHNB-LIKE DOMAIN-CONTAINING PROTEIN"/>
    <property type="match status" value="1"/>
</dbReference>
<dbReference type="Gene3D" id="3.10.180.10">
    <property type="entry name" value="2,3-Dihydroxybiphenyl 1,2-Dioxygenase, domain 1"/>
    <property type="match status" value="2"/>
</dbReference>
<dbReference type="Proteomes" id="UP000274556">
    <property type="component" value="Unassembled WGS sequence"/>
</dbReference>
<feature type="domain" description="PhnB-like" evidence="1">
    <location>
        <begin position="6"/>
        <end position="32"/>
    </location>
</feature>
<dbReference type="AlphaFoldDB" id="A0A495V104"/>
<proteinExistence type="predicted"/>
<evidence type="ECO:0000313" key="2">
    <source>
        <dbReference type="EMBL" id="RKT43014.1"/>
    </source>
</evidence>
<keyword evidence="2" id="KW-0489">Methyltransferase</keyword>
<name>A0A495V104_9GAMM</name>
<dbReference type="EMBL" id="RBXL01000001">
    <property type="protein sequence ID" value="RKT43014.1"/>
    <property type="molecule type" value="Genomic_DNA"/>
</dbReference>
<accession>A0A495V104</accession>
<keyword evidence="2" id="KW-0830">Ubiquinone</keyword>
<dbReference type="GO" id="GO:0008168">
    <property type="term" value="F:methyltransferase activity"/>
    <property type="evidence" value="ECO:0007669"/>
    <property type="project" value="UniProtKB-KW"/>
</dbReference>
<dbReference type="GO" id="GO:0032259">
    <property type="term" value="P:methylation"/>
    <property type="evidence" value="ECO:0007669"/>
    <property type="project" value="UniProtKB-KW"/>
</dbReference>